<evidence type="ECO:0000256" key="3">
    <source>
        <dbReference type="ARBA" id="ARBA00023159"/>
    </source>
</evidence>
<evidence type="ECO:0000256" key="2">
    <source>
        <dbReference type="ARBA" id="ARBA00023125"/>
    </source>
</evidence>
<name>A0A917S5M4_9BACL</name>
<dbReference type="SMART" id="SM00342">
    <property type="entry name" value="HTH_ARAC"/>
    <property type="match status" value="1"/>
</dbReference>
<evidence type="ECO:0000256" key="1">
    <source>
        <dbReference type="ARBA" id="ARBA00023015"/>
    </source>
</evidence>
<keyword evidence="1" id="KW-0805">Transcription regulation</keyword>
<dbReference type="GO" id="GO:0003700">
    <property type="term" value="F:DNA-binding transcription factor activity"/>
    <property type="evidence" value="ECO:0007669"/>
    <property type="project" value="InterPro"/>
</dbReference>
<dbReference type="InterPro" id="IPR050204">
    <property type="entry name" value="AraC_XylS_family_regulators"/>
</dbReference>
<dbReference type="PANTHER" id="PTHR46796">
    <property type="entry name" value="HTH-TYPE TRANSCRIPTIONAL ACTIVATOR RHAS-RELATED"/>
    <property type="match status" value="1"/>
</dbReference>
<dbReference type="InterPro" id="IPR009057">
    <property type="entry name" value="Homeodomain-like_sf"/>
</dbReference>
<dbReference type="SUPFAM" id="SSF51215">
    <property type="entry name" value="Regulatory protein AraC"/>
    <property type="match status" value="1"/>
</dbReference>
<protein>
    <submittedName>
        <fullName evidence="6">AraC family transcriptional regulator</fullName>
    </submittedName>
</protein>
<dbReference type="RefSeq" id="WP_188802860.1">
    <property type="nucleotide sequence ID" value="NZ_BMOK01000007.1"/>
</dbReference>
<keyword evidence="7" id="KW-1185">Reference proteome</keyword>
<comment type="caution">
    <text evidence="6">The sequence shown here is derived from an EMBL/GenBank/DDBJ whole genome shotgun (WGS) entry which is preliminary data.</text>
</comment>
<evidence type="ECO:0000256" key="4">
    <source>
        <dbReference type="ARBA" id="ARBA00023163"/>
    </source>
</evidence>
<reference evidence="6" key="1">
    <citation type="journal article" date="2014" name="Int. J. Syst. Evol. Microbiol.">
        <title>Complete genome sequence of Corynebacterium casei LMG S-19264T (=DSM 44701T), isolated from a smear-ripened cheese.</title>
        <authorList>
            <consortium name="US DOE Joint Genome Institute (JGI-PGF)"/>
            <person name="Walter F."/>
            <person name="Albersmeier A."/>
            <person name="Kalinowski J."/>
            <person name="Ruckert C."/>
        </authorList>
    </citation>
    <scope>NUCLEOTIDE SEQUENCE</scope>
    <source>
        <strain evidence="6">JCM 15325</strain>
    </source>
</reference>
<gene>
    <name evidence="6" type="ORF">GCM10007968_18850</name>
</gene>
<dbReference type="InterPro" id="IPR014710">
    <property type="entry name" value="RmlC-like_jellyroll"/>
</dbReference>
<dbReference type="PROSITE" id="PS00041">
    <property type="entry name" value="HTH_ARAC_FAMILY_1"/>
    <property type="match status" value="1"/>
</dbReference>
<dbReference type="Proteomes" id="UP000654670">
    <property type="component" value="Unassembled WGS sequence"/>
</dbReference>
<keyword evidence="4" id="KW-0804">Transcription</keyword>
<keyword evidence="2" id="KW-0238">DNA-binding</keyword>
<dbReference type="InterPro" id="IPR018062">
    <property type="entry name" value="HTH_AraC-typ_CS"/>
</dbReference>
<organism evidence="6 7">
    <name type="scientific">Sporolactobacillus putidus</name>
    <dbReference type="NCBI Taxonomy" id="492735"/>
    <lineage>
        <taxon>Bacteria</taxon>
        <taxon>Bacillati</taxon>
        <taxon>Bacillota</taxon>
        <taxon>Bacilli</taxon>
        <taxon>Bacillales</taxon>
        <taxon>Sporolactobacillaceae</taxon>
        <taxon>Sporolactobacillus</taxon>
    </lineage>
</organism>
<dbReference type="PRINTS" id="PR00032">
    <property type="entry name" value="HTHARAC"/>
</dbReference>
<dbReference type="InterPro" id="IPR003313">
    <property type="entry name" value="AraC-bd"/>
</dbReference>
<dbReference type="Gene3D" id="1.10.10.60">
    <property type="entry name" value="Homeodomain-like"/>
    <property type="match status" value="2"/>
</dbReference>
<keyword evidence="3" id="KW-0010">Activator</keyword>
<feature type="domain" description="HTH araC/xylS-type" evidence="5">
    <location>
        <begin position="165"/>
        <end position="262"/>
    </location>
</feature>
<dbReference type="InterPro" id="IPR018060">
    <property type="entry name" value="HTH_AraC"/>
</dbReference>
<evidence type="ECO:0000313" key="7">
    <source>
        <dbReference type="Proteomes" id="UP000654670"/>
    </source>
</evidence>
<dbReference type="PROSITE" id="PS01124">
    <property type="entry name" value="HTH_ARAC_FAMILY_2"/>
    <property type="match status" value="1"/>
</dbReference>
<dbReference type="Gene3D" id="2.60.120.10">
    <property type="entry name" value="Jelly Rolls"/>
    <property type="match status" value="1"/>
</dbReference>
<dbReference type="AlphaFoldDB" id="A0A917S5M4"/>
<dbReference type="InterPro" id="IPR037923">
    <property type="entry name" value="HTH-like"/>
</dbReference>
<reference evidence="6" key="2">
    <citation type="submission" date="2020-09" db="EMBL/GenBank/DDBJ databases">
        <authorList>
            <person name="Sun Q."/>
            <person name="Ohkuma M."/>
        </authorList>
    </citation>
    <scope>NUCLEOTIDE SEQUENCE</scope>
    <source>
        <strain evidence="6">JCM 15325</strain>
    </source>
</reference>
<dbReference type="Pfam" id="PF12833">
    <property type="entry name" value="HTH_18"/>
    <property type="match status" value="1"/>
</dbReference>
<dbReference type="InterPro" id="IPR020449">
    <property type="entry name" value="Tscrpt_reg_AraC-type_HTH"/>
</dbReference>
<dbReference type="EMBL" id="BMOK01000007">
    <property type="protein sequence ID" value="GGL55011.1"/>
    <property type="molecule type" value="Genomic_DNA"/>
</dbReference>
<dbReference type="SUPFAM" id="SSF46689">
    <property type="entry name" value="Homeodomain-like"/>
    <property type="match status" value="2"/>
</dbReference>
<sequence>MDDIRYLSDADQTIEIKKCSNRLHTSRTHFHDEVSIGLIERGSCLAEIGGQSFHLTDRTLLIIPAGSVHHCLPLNSNNWQFRMAYVNKIRFGRMCDGRIKAGIIYDDLNQSKFSYLIRWFRYLEINLTVGNEESESLAALSNFIDLYQRNFKKQPIQRPDSEKIDKTRQYLNRNYRTAITIDELSELAGMDKYSLIRRFHERVGMTPQKYLINLRINFAKKLLRSRKTIADIAAECGFYDQSHFTKSFKAYAGVTPIIYRRGLLGTISSAIEKDKNDPAGSTGWI</sequence>
<evidence type="ECO:0000259" key="5">
    <source>
        <dbReference type="PROSITE" id="PS01124"/>
    </source>
</evidence>
<dbReference type="GO" id="GO:0043565">
    <property type="term" value="F:sequence-specific DNA binding"/>
    <property type="evidence" value="ECO:0007669"/>
    <property type="project" value="InterPro"/>
</dbReference>
<dbReference type="Pfam" id="PF02311">
    <property type="entry name" value="AraC_binding"/>
    <property type="match status" value="1"/>
</dbReference>
<evidence type="ECO:0000313" key="6">
    <source>
        <dbReference type="EMBL" id="GGL55011.1"/>
    </source>
</evidence>
<proteinExistence type="predicted"/>
<accession>A0A917S5M4</accession>